<dbReference type="InterPro" id="IPR004839">
    <property type="entry name" value="Aminotransferase_I/II_large"/>
</dbReference>
<dbReference type="GO" id="GO:0003677">
    <property type="term" value="F:DNA binding"/>
    <property type="evidence" value="ECO:0007669"/>
    <property type="project" value="UniProtKB-KW"/>
</dbReference>
<dbReference type="Pfam" id="PF00392">
    <property type="entry name" value="GntR"/>
    <property type="match status" value="1"/>
</dbReference>
<keyword evidence="4" id="KW-0238">DNA-binding</keyword>
<dbReference type="InterPro" id="IPR051446">
    <property type="entry name" value="HTH_trans_reg/aminotransferase"/>
</dbReference>
<sequence>MPVNSFENYPMGWKPDRSRLKRPYYQSIAQLLEQDMKDGYLSPNTKLPPQRELADYLDLNFTTITRAYKLCELKGLIYTIAGSGTFVSPNAANFITISAIKEENQCIELGMVHSFEQTNYMINDTIKKVGHMANLDRLLGYDHPDGFVHHKQAGLTWMNQFGIHADLNHISLVSGSQNAIAIALSALFEPGDRIATDYYTYSNFIELAKLFHLQLIPIIMDKNGMLPSDLEYQCKKTDIKGIYLMPCCSNPTTIEMSHKRKQEISNIIKQHNLILLEDDTMAFLSAGINTDYNGSLYQLIPDQSVYICGTGKSICSGLRIAYIVYGEPLAKRIQNALYNINVKTSSLDAEIITRLILSGKTNEICKTKIELAKQANHIFSTYFPHLPSFGNPLSFFRYIPLETGINAAKYEDELNAIGVRVFSSNRFITSSDKKNPGLRISLSSTKDLDELKNGLQIVSNYLQI</sequence>
<dbReference type="CDD" id="cd07377">
    <property type="entry name" value="WHTH_GntR"/>
    <property type="match status" value="1"/>
</dbReference>
<keyword evidence="8" id="KW-1185">Reference proteome</keyword>
<evidence type="ECO:0000313" key="8">
    <source>
        <dbReference type="Proteomes" id="UP000679179"/>
    </source>
</evidence>
<dbReference type="GO" id="GO:0003700">
    <property type="term" value="F:DNA-binding transcription factor activity"/>
    <property type="evidence" value="ECO:0007669"/>
    <property type="project" value="InterPro"/>
</dbReference>
<comment type="caution">
    <text evidence="7">The sequence shown here is derived from an EMBL/GenBank/DDBJ whole genome shotgun (WGS) entry which is preliminary data.</text>
</comment>
<dbReference type="InterPro" id="IPR000524">
    <property type="entry name" value="Tscrpt_reg_HTH_GntR"/>
</dbReference>
<dbReference type="SMART" id="SM00345">
    <property type="entry name" value="HTH_GNTR"/>
    <property type="match status" value="1"/>
</dbReference>
<reference evidence="7" key="1">
    <citation type="submission" date="2021-03" db="EMBL/GenBank/DDBJ databases">
        <title>Taxonomic study of Clostridium polyendosporum from meadow-gley soil under rice.</title>
        <authorList>
            <person name="Kobayashi H."/>
            <person name="Tanizawa Y."/>
            <person name="Yagura M."/>
        </authorList>
    </citation>
    <scope>NUCLEOTIDE SEQUENCE</scope>
    <source>
        <strain evidence="7">JCM 30710</strain>
    </source>
</reference>
<dbReference type="CDD" id="cd00609">
    <property type="entry name" value="AAT_like"/>
    <property type="match status" value="1"/>
</dbReference>
<keyword evidence="2" id="KW-0663">Pyridoxal phosphate</keyword>
<dbReference type="InterPro" id="IPR036390">
    <property type="entry name" value="WH_DNA-bd_sf"/>
</dbReference>
<dbReference type="SUPFAM" id="SSF46785">
    <property type="entry name" value="Winged helix' DNA-binding domain"/>
    <property type="match status" value="1"/>
</dbReference>
<evidence type="ECO:0000259" key="6">
    <source>
        <dbReference type="PROSITE" id="PS50949"/>
    </source>
</evidence>
<gene>
    <name evidence="7" type="ORF">CPJCM30710_10510</name>
</gene>
<dbReference type="Pfam" id="PF00155">
    <property type="entry name" value="Aminotran_1_2"/>
    <property type="match status" value="1"/>
</dbReference>
<evidence type="ECO:0000256" key="1">
    <source>
        <dbReference type="ARBA" id="ARBA00005384"/>
    </source>
</evidence>
<evidence type="ECO:0000313" key="7">
    <source>
        <dbReference type="EMBL" id="GIM28385.1"/>
    </source>
</evidence>
<dbReference type="PANTHER" id="PTHR46577">
    <property type="entry name" value="HTH-TYPE TRANSCRIPTIONAL REGULATORY PROTEIN GABR"/>
    <property type="match status" value="1"/>
</dbReference>
<dbReference type="InterPro" id="IPR015424">
    <property type="entry name" value="PyrdxlP-dep_Trfase"/>
</dbReference>
<protein>
    <submittedName>
        <fullName evidence="7">GntR family transcriptional regulator</fullName>
    </submittedName>
</protein>
<evidence type="ECO:0000256" key="3">
    <source>
        <dbReference type="ARBA" id="ARBA00023015"/>
    </source>
</evidence>
<dbReference type="InterPro" id="IPR036388">
    <property type="entry name" value="WH-like_DNA-bd_sf"/>
</dbReference>
<dbReference type="PROSITE" id="PS50949">
    <property type="entry name" value="HTH_GNTR"/>
    <property type="match status" value="1"/>
</dbReference>
<dbReference type="GO" id="GO:0030170">
    <property type="term" value="F:pyridoxal phosphate binding"/>
    <property type="evidence" value="ECO:0007669"/>
    <property type="project" value="InterPro"/>
</dbReference>
<keyword evidence="3" id="KW-0805">Transcription regulation</keyword>
<dbReference type="InterPro" id="IPR015422">
    <property type="entry name" value="PyrdxlP-dep_Trfase_small"/>
</dbReference>
<evidence type="ECO:0000256" key="5">
    <source>
        <dbReference type="ARBA" id="ARBA00023163"/>
    </source>
</evidence>
<dbReference type="SUPFAM" id="SSF53383">
    <property type="entry name" value="PLP-dependent transferases"/>
    <property type="match status" value="1"/>
</dbReference>
<organism evidence="7 8">
    <name type="scientific">Clostridium polyendosporum</name>
    <dbReference type="NCBI Taxonomy" id="69208"/>
    <lineage>
        <taxon>Bacteria</taxon>
        <taxon>Bacillati</taxon>
        <taxon>Bacillota</taxon>
        <taxon>Clostridia</taxon>
        <taxon>Eubacteriales</taxon>
        <taxon>Clostridiaceae</taxon>
        <taxon>Clostridium</taxon>
    </lineage>
</organism>
<dbReference type="AlphaFoldDB" id="A0A919RXM5"/>
<keyword evidence="5" id="KW-0804">Transcription</keyword>
<dbReference type="Gene3D" id="3.40.640.10">
    <property type="entry name" value="Type I PLP-dependent aspartate aminotransferase-like (Major domain)"/>
    <property type="match status" value="1"/>
</dbReference>
<evidence type="ECO:0000256" key="4">
    <source>
        <dbReference type="ARBA" id="ARBA00023125"/>
    </source>
</evidence>
<feature type="domain" description="HTH gntR-type" evidence="6">
    <location>
        <begin position="22"/>
        <end position="90"/>
    </location>
</feature>
<dbReference type="EMBL" id="BOPZ01000006">
    <property type="protein sequence ID" value="GIM28385.1"/>
    <property type="molecule type" value="Genomic_DNA"/>
</dbReference>
<dbReference type="InterPro" id="IPR015421">
    <property type="entry name" value="PyrdxlP-dep_Trfase_major"/>
</dbReference>
<dbReference type="Proteomes" id="UP000679179">
    <property type="component" value="Unassembled WGS sequence"/>
</dbReference>
<dbReference type="PANTHER" id="PTHR46577:SF1">
    <property type="entry name" value="HTH-TYPE TRANSCRIPTIONAL REGULATORY PROTEIN GABR"/>
    <property type="match status" value="1"/>
</dbReference>
<dbReference type="Gene3D" id="1.10.10.10">
    <property type="entry name" value="Winged helix-like DNA-binding domain superfamily/Winged helix DNA-binding domain"/>
    <property type="match status" value="1"/>
</dbReference>
<comment type="similarity">
    <text evidence="1">In the C-terminal section; belongs to the class-I pyridoxal-phosphate-dependent aminotransferase family.</text>
</comment>
<dbReference type="RefSeq" id="WP_212903121.1">
    <property type="nucleotide sequence ID" value="NZ_BOPZ01000006.1"/>
</dbReference>
<dbReference type="GO" id="GO:0003824">
    <property type="term" value="F:catalytic activity"/>
    <property type="evidence" value="ECO:0007669"/>
    <property type="project" value="UniProtKB-ARBA"/>
</dbReference>
<proteinExistence type="inferred from homology"/>
<name>A0A919RXM5_9CLOT</name>
<accession>A0A919RXM5</accession>
<dbReference type="Gene3D" id="3.90.1150.10">
    <property type="entry name" value="Aspartate Aminotransferase, domain 1"/>
    <property type="match status" value="1"/>
</dbReference>
<evidence type="ECO:0000256" key="2">
    <source>
        <dbReference type="ARBA" id="ARBA00022898"/>
    </source>
</evidence>